<dbReference type="EMBL" id="JDSQ01000026">
    <property type="protein sequence ID" value="EWS77230.1"/>
    <property type="molecule type" value="Genomic_DNA"/>
</dbReference>
<proteinExistence type="predicted"/>
<dbReference type="AlphaFoldDB" id="Z9JFP6"/>
<name>Z9JFP6_9GAMM</name>
<dbReference type="eggNOG" id="ENOG5030P6C">
    <property type="taxonomic scope" value="Bacteria"/>
</dbReference>
<keyword evidence="4" id="KW-1185">Reference proteome</keyword>
<dbReference type="PATRIC" id="fig|1444770.3.peg.2822"/>
<organism evidence="1 3">
    <name type="scientific">Xylella taiwanensis</name>
    <dbReference type="NCBI Taxonomy" id="1444770"/>
    <lineage>
        <taxon>Bacteria</taxon>
        <taxon>Pseudomonadati</taxon>
        <taxon>Pseudomonadota</taxon>
        <taxon>Gammaproteobacteria</taxon>
        <taxon>Lysobacterales</taxon>
        <taxon>Lysobacteraceae</taxon>
        <taxon>Xylella</taxon>
    </lineage>
</organism>
<gene>
    <name evidence="1" type="ORF">AF72_11965</name>
    <name evidence="2" type="ORF">LPH55_11670</name>
</gene>
<evidence type="ECO:0000313" key="2">
    <source>
        <dbReference type="EMBL" id="MCD8474095.1"/>
    </source>
</evidence>
<dbReference type="RefSeq" id="WP_038272591.1">
    <property type="nucleotide sequence ID" value="NZ_CP053627.1"/>
</dbReference>
<comment type="caution">
    <text evidence="1">The sequence shown here is derived from an EMBL/GenBank/DDBJ whole genome shotgun (WGS) entry which is preliminary data.</text>
</comment>
<evidence type="ECO:0000313" key="4">
    <source>
        <dbReference type="Proteomes" id="UP001430701"/>
    </source>
</evidence>
<dbReference type="Proteomes" id="UP001430701">
    <property type="component" value="Unassembled WGS sequence"/>
</dbReference>
<dbReference type="EMBL" id="JAJPPU010000004">
    <property type="protein sequence ID" value="MCD8474095.1"/>
    <property type="molecule type" value="Genomic_DNA"/>
</dbReference>
<protein>
    <submittedName>
        <fullName evidence="1">Uncharacterized protein</fullName>
    </submittedName>
</protein>
<dbReference type="GeneID" id="68901000"/>
<dbReference type="KEGG" id="xtw:AB672_06830"/>
<evidence type="ECO:0000313" key="3">
    <source>
        <dbReference type="Proteomes" id="UP000020406"/>
    </source>
</evidence>
<accession>Z9JFP6</accession>
<sequence length="75" mass="8244">MSIVLYVGGSKDGDKGVVPYGFNKTRTITETGPEVYVQRTLSLAEIGTVRVMALESLQEDILIERAADHYARRAS</sequence>
<reference evidence="1 3" key="1">
    <citation type="journal article" date="2014" name="Genome Announc.">
        <title>Draft Genome Sequence of Xylella fastidiosa Pear Leaf Scorch Strain in Taiwan.</title>
        <authorList>
            <person name="Su C.C."/>
            <person name="Deng W.L."/>
            <person name="Jan F.J."/>
            <person name="Chang C.J."/>
            <person name="Huang H."/>
            <person name="Chen J."/>
        </authorList>
    </citation>
    <scope>NUCLEOTIDE SEQUENCE [LARGE SCALE GENOMIC DNA]</scope>
    <source>
        <strain evidence="1 3">PLS229</strain>
    </source>
</reference>
<evidence type="ECO:0000313" key="1">
    <source>
        <dbReference type="EMBL" id="EWS77230.1"/>
    </source>
</evidence>
<reference evidence="2" key="2">
    <citation type="submission" date="2021-11" db="EMBL/GenBank/DDBJ databases">
        <title>Genome sequence of Xylella taiwanensis PLS432.</title>
        <authorList>
            <person name="Weng L.-W."/>
            <person name="Su C.-C."/>
            <person name="Tsai C.-W."/>
            <person name="Kuo C.-H."/>
        </authorList>
    </citation>
    <scope>NUCLEOTIDE SEQUENCE</scope>
    <source>
        <strain evidence="2">PLS432</strain>
    </source>
</reference>
<dbReference type="Proteomes" id="UP000020406">
    <property type="component" value="Unassembled WGS sequence"/>
</dbReference>
<dbReference type="OrthoDB" id="5986759at2"/>